<dbReference type="GO" id="GO:0015026">
    <property type="term" value="F:coreceptor activity"/>
    <property type="evidence" value="ECO:0007669"/>
    <property type="project" value="InterPro"/>
</dbReference>
<dbReference type="PANTHER" id="PTHR14076">
    <property type="entry name" value="RECEPTOR ACTIVITY MODIFYING PROTEIN RAMP"/>
    <property type="match status" value="1"/>
</dbReference>
<evidence type="ECO:0000256" key="3">
    <source>
        <dbReference type="ARBA" id="ARBA00022448"/>
    </source>
</evidence>
<evidence type="ECO:0000256" key="12">
    <source>
        <dbReference type="ARBA" id="ARBA00049570"/>
    </source>
</evidence>
<keyword evidence="6 15" id="KW-0732">Signal</keyword>
<evidence type="ECO:0000256" key="4">
    <source>
        <dbReference type="ARBA" id="ARBA00022475"/>
    </source>
</evidence>
<evidence type="ECO:0000256" key="15">
    <source>
        <dbReference type="SAM" id="SignalP"/>
    </source>
</evidence>
<evidence type="ECO:0000256" key="9">
    <source>
        <dbReference type="ARBA" id="ARBA00023157"/>
    </source>
</evidence>
<dbReference type="GO" id="GO:0008277">
    <property type="term" value="P:regulation of G protein-coupled receptor signaling pathway"/>
    <property type="evidence" value="ECO:0007669"/>
    <property type="project" value="InterPro"/>
</dbReference>
<protein>
    <recommendedName>
        <fullName evidence="11">Receptor activity-modifying protein 1</fullName>
    </recommendedName>
</protein>
<keyword evidence="8 14" id="KW-0472">Membrane</keyword>
<dbReference type="GO" id="GO:0007186">
    <property type="term" value="P:G protein-coupled receptor signaling pathway"/>
    <property type="evidence" value="ECO:0007669"/>
    <property type="project" value="TreeGrafter"/>
</dbReference>
<dbReference type="Gene3D" id="1.10.150.510">
    <property type="entry name" value="Receptor activity modifying family"/>
    <property type="match status" value="1"/>
</dbReference>
<keyword evidence="3" id="KW-0813">Transport</keyword>
<dbReference type="GO" id="GO:0043235">
    <property type="term" value="C:receptor complex"/>
    <property type="evidence" value="ECO:0007669"/>
    <property type="project" value="TreeGrafter"/>
</dbReference>
<keyword evidence="7 14" id="KW-1133">Transmembrane helix</keyword>
<evidence type="ECO:0000256" key="7">
    <source>
        <dbReference type="ARBA" id="ARBA00022989"/>
    </source>
</evidence>
<evidence type="ECO:0000256" key="10">
    <source>
        <dbReference type="ARBA" id="ARBA00023170"/>
    </source>
</evidence>
<evidence type="ECO:0000256" key="14">
    <source>
        <dbReference type="SAM" id="Phobius"/>
    </source>
</evidence>
<evidence type="ECO:0000256" key="1">
    <source>
        <dbReference type="ARBA" id="ARBA00004251"/>
    </source>
</evidence>
<evidence type="ECO:0000256" key="11">
    <source>
        <dbReference type="ARBA" id="ARBA00041071"/>
    </source>
</evidence>
<dbReference type="GO" id="GO:0032870">
    <property type="term" value="P:cellular response to hormone stimulus"/>
    <property type="evidence" value="ECO:0007669"/>
    <property type="project" value="TreeGrafter"/>
</dbReference>
<sequence length="159" mass="17953">MAALLRAGLVLWMAAQVFPTVSGCNRGYYERAINDFCLAKFKLDMGGLDRGLYQLDGHDGFTVEHGGHPEQNPSRIYEGLTNCTYQVALRMDCFWPNQIVDRFFMSIHRIYFHDCAVTGRLLQEPPNSILAPFIGVPVLVTLIMTALVVWRSKRTEGVL</sequence>
<dbReference type="GO" id="GO:0005886">
    <property type="term" value="C:plasma membrane"/>
    <property type="evidence" value="ECO:0007669"/>
    <property type="project" value="UniProtKB-SubCell"/>
</dbReference>
<keyword evidence="17" id="KW-1185">Reference proteome</keyword>
<dbReference type="AlphaFoldDB" id="A0A4U5U028"/>
<dbReference type="InterPro" id="IPR006985">
    <property type="entry name" value="RAMP"/>
</dbReference>
<evidence type="ECO:0000256" key="6">
    <source>
        <dbReference type="ARBA" id="ARBA00022729"/>
    </source>
</evidence>
<dbReference type="PANTHER" id="PTHR14076:SF3">
    <property type="entry name" value="RECEPTOR ACTIVITY-MODIFYING PROTEIN 1"/>
    <property type="match status" value="1"/>
</dbReference>
<proteinExistence type="inferred from homology"/>
<dbReference type="STRING" id="240159.A0A4U5U028"/>
<reference evidence="16 17" key="1">
    <citation type="submission" date="2019-01" db="EMBL/GenBank/DDBJ databases">
        <title>Genome Assembly of Collichthys lucidus.</title>
        <authorList>
            <person name="Cai M."/>
            <person name="Xiao S."/>
        </authorList>
    </citation>
    <scope>NUCLEOTIDE SEQUENCE [LARGE SCALE GENOMIC DNA]</scope>
    <source>
        <strain evidence="16">JT15FE1705JMU</strain>
        <tissue evidence="16">Muscle</tissue>
    </source>
</reference>
<feature type="transmembrane region" description="Helical" evidence="14">
    <location>
        <begin position="129"/>
        <end position="150"/>
    </location>
</feature>
<dbReference type="GO" id="GO:0009986">
    <property type="term" value="C:cell surface"/>
    <property type="evidence" value="ECO:0007669"/>
    <property type="project" value="TreeGrafter"/>
</dbReference>
<dbReference type="Pfam" id="PF04901">
    <property type="entry name" value="RAMP"/>
    <property type="match status" value="1"/>
</dbReference>
<comment type="similarity">
    <text evidence="2">Belongs to the RAMP family.</text>
</comment>
<dbReference type="EMBL" id="CM014078">
    <property type="protein sequence ID" value="TKS66621.1"/>
    <property type="molecule type" value="Genomic_DNA"/>
</dbReference>
<evidence type="ECO:0000256" key="13">
    <source>
        <dbReference type="ARBA" id="ARBA00049674"/>
    </source>
</evidence>
<comment type="subcellular location">
    <subcellularLocation>
        <location evidence="1">Cell membrane</location>
        <topology evidence="1">Single-pass type I membrane protein</topology>
    </subcellularLocation>
</comment>
<evidence type="ECO:0000256" key="2">
    <source>
        <dbReference type="ARBA" id="ARBA00007087"/>
    </source>
</evidence>
<dbReference type="InterPro" id="IPR038126">
    <property type="entry name" value="RAMP_sf"/>
</dbReference>
<gene>
    <name evidence="16" type="ORF">D9C73_000678</name>
</gene>
<dbReference type="PROSITE" id="PS51257">
    <property type="entry name" value="PROKAR_LIPOPROTEIN"/>
    <property type="match status" value="1"/>
</dbReference>
<accession>A0A4U5U028</accession>
<keyword evidence="10 16" id="KW-0675">Receptor</keyword>
<keyword evidence="9" id="KW-1015">Disulfide bond</keyword>
<dbReference type="GO" id="GO:0006816">
    <property type="term" value="P:calcium ion transport"/>
    <property type="evidence" value="ECO:0007669"/>
    <property type="project" value="TreeGrafter"/>
</dbReference>
<comment type="subunit">
    <text evidence="13">Heterodimer of CALCRL and RAMP1; the interaction induces allosteric modulation of CALCRL function and CGRP1/CALCA and CGRP2/CALCB ligand specificity. Heterodimer of CALCR and RAMP1; interaction forms the AMYR1 receptor complex for amylin/IAPP and CGRP1/CALCA ligands.</text>
</comment>
<organism evidence="16 17">
    <name type="scientific">Collichthys lucidus</name>
    <name type="common">Big head croaker</name>
    <name type="synonym">Sciaena lucida</name>
    <dbReference type="NCBI Taxonomy" id="240159"/>
    <lineage>
        <taxon>Eukaryota</taxon>
        <taxon>Metazoa</taxon>
        <taxon>Chordata</taxon>
        <taxon>Craniata</taxon>
        <taxon>Vertebrata</taxon>
        <taxon>Euteleostomi</taxon>
        <taxon>Actinopterygii</taxon>
        <taxon>Neopterygii</taxon>
        <taxon>Teleostei</taxon>
        <taxon>Neoteleostei</taxon>
        <taxon>Acanthomorphata</taxon>
        <taxon>Eupercaria</taxon>
        <taxon>Sciaenidae</taxon>
        <taxon>Collichthys</taxon>
    </lineage>
</organism>
<evidence type="ECO:0000256" key="8">
    <source>
        <dbReference type="ARBA" id="ARBA00023136"/>
    </source>
</evidence>
<dbReference type="GO" id="GO:0006886">
    <property type="term" value="P:intracellular protein transport"/>
    <property type="evidence" value="ECO:0007669"/>
    <property type="project" value="InterPro"/>
</dbReference>
<feature type="chain" id="PRO_5020748256" description="Receptor activity-modifying protein 1" evidence="15">
    <location>
        <begin position="24"/>
        <end position="159"/>
    </location>
</feature>
<dbReference type="GO" id="GO:0031623">
    <property type="term" value="P:receptor internalization"/>
    <property type="evidence" value="ECO:0007669"/>
    <property type="project" value="TreeGrafter"/>
</dbReference>
<dbReference type="Proteomes" id="UP000298787">
    <property type="component" value="Chromosome 1"/>
</dbReference>
<comment type="function">
    <text evidence="12">Accessory protein that interacts with and modulates the function of G-protein coupled receptors including calcitonin gene-related peptide type 1 receptor (CALCRL) and calcitonin receptor (CALCR). Required for the transport of CALCRL to the plasma membrane. Together with CALCRL, form the receptor complex for the calcitonin gene-related peptides CGRP1/CALCA and CGRP2/CALCB. Together with CALCR, form the AMYR1 receptor complex for amylin/IAPP and CGRP1/CALCA.</text>
</comment>
<evidence type="ECO:0000313" key="16">
    <source>
        <dbReference type="EMBL" id="TKS66621.1"/>
    </source>
</evidence>
<feature type="signal peptide" evidence="15">
    <location>
        <begin position="1"/>
        <end position="23"/>
    </location>
</feature>
<keyword evidence="5 14" id="KW-0812">Transmembrane</keyword>
<evidence type="ECO:0000256" key="5">
    <source>
        <dbReference type="ARBA" id="ARBA00022692"/>
    </source>
</evidence>
<dbReference type="GO" id="GO:0072659">
    <property type="term" value="P:protein localization to plasma membrane"/>
    <property type="evidence" value="ECO:0007669"/>
    <property type="project" value="TreeGrafter"/>
</dbReference>
<evidence type="ECO:0000313" key="17">
    <source>
        <dbReference type="Proteomes" id="UP000298787"/>
    </source>
</evidence>
<name>A0A4U5U028_COLLU</name>
<keyword evidence="4" id="KW-1003">Cell membrane</keyword>